<dbReference type="PROSITE" id="PS51257">
    <property type="entry name" value="PROKAR_LIPOPROTEIN"/>
    <property type="match status" value="1"/>
</dbReference>
<proteinExistence type="predicted"/>
<feature type="compositionally biased region" description="Polar residues" evidence="1">
    <location>
        <begin position="298"/>
        <end position="316"/>
    </location>
</feature>
<keyword evidence="2" id="KW-0732">Signal</keyword>
<dbReference type="AlphaFoldDB" id="A0A8W8LDZ5"/>
<evidence type="ECO:0000256" key="2">
    <source>
        <dbReference type="SAM" id="SignalP"/>
    </source>
</evidence>
<keyword evidence="4" id="KW-1185">Reference proteome</keyword>
<accession>A0A8W8LDZ5</accession>
<feature type="compositionally biased region" description="Low complexity" evidence="1">
    <location>
        <begin position="197"/>
        <end position="223"/>
    </location>
</feature>
<evidence type="ECO:0000313" key="4">
    <source>
        <dbReference type="Proteomes" id="UP000005408"/>
    </source>
</evidence>
<sequence length="457" mass="49754">MLRCFLFFVIFLLACELADADCTYPVQWTTSTFYDNAKGPVTFSGNTMEGWPVTLTTIQKTVSSWECHNRNGSIIVSKNKEKMMMYGITFYAFVCMVVDFKDSHFFYKLWSAEEARADGERIKIKTQPQASLCEVCDKDFIPDTSEIKYMCTLETCDDVDTSQYIDPATVCSDRPPTTTKTTERTTTDQLVSKTEETTTTVTKTTSTQQPSSVSNSTSMATSNQQLEDLSTTASAKPSTSYVSSSATATSQSTSVDMESSSAAPQSNSSTLSHTSTTSSLVPISSGGSSTDNLLPEKTSLNTTPSSSSEPEQVQTTTKNLFKTLSTKTDGVMASLSTAIATNPEKISTINGVTKNEITTLSRSNDKHITDTSARTPSFSSIVSTTYIPGRKSSVPFLSAKSRPDSAVSSIFTSEALSIGSTAFLRPDLTRDLRDEYTKMTVMNTTTKTTRPPQITMN</sequence>
<feature type="compositionally biased region" description="Low complexity" evidence="1">
    <location>
        <begin position="233"/>
        <end position="289"/>
    </location>
</feature>
<feature type="chain" id="PRO_5036480694" evidence="2">
    <location>
        <begin position="21"/>
        <end position="457"/>
    </location>
</feature>
<evidence type="ECO:0000313" key="3">
    <source>
        <dbReference type="EnsemblMetazoa" id="G27631.1:cds"/>
    </source>
</evidence>
<name>A0A8W8LDZ5_MAGGI</name>
<dbReference type="Proteomes" id="UP000005408">
    <property type="component" value="Unassembled WGS sequence"/>
</dbReference>
<dbReference type="EnsemblMetazoa" id="G27631.1">
    <property type="protein sequence ID" value="G27631.1:cds"/>
    <property type="gene ID" value="G27631"/>
</dbReference>
<evidence type="ECO:0000256" key="1">
    <source>
        <dbReference type="SAM" id="MobiDB-lite"/>
    </source>
</evidence>
<reference evidence="3" key="1">
    <citation type="submission" date="2022-08" db="UniProtKB">
        <authorList>
            <consortium name="EnsemblMetazoa"/>
        </authorList>
    </citation>
    <scope>IDENTIFICATION</scope>
    <source>
        <strain evidence="3">05x7-T-G4-1.051#20</strain>
    </source>
</reference>
<organism evidence="3 4">
    <name type="scientific">Magallana gigas</name>
    <name type="common">Pacific oyster</name>
    <name type="synonym">Crassostrea gigas</name>
    <dbReference type="NCBI Taxonomy" id="29159"/>
    <lineage>
        <taxon>Eukaryota</taxon>
        <taxon>Metazoa</taxon>
        <taxon>Spiralia</taxon>
        <taxon>Lophotrochozoa</taxon>
        <taxon>Mollusca</taxon>
        <taxon>Bivalvia</taxon>
        <taxon>Autobranchia</taxon>
        <taxon>Pteriomorphia</taxon>
        <taxon>Ostreida</taxon>
        <taxon>Ostreoidea</taxon>
        <taxon>Ostreidae</taxon>
        <taxon>Magallana</taxon>
    </lineage>
</organism>
<protein>
    <submittedName>
        <fullName evidence="3">Uncharacterized protein</fullName>
    </submittedName>
</protein>
<feature type="signal peptide" evidence="2">
    <location>
        <begin position="1"/>
        <end position="20"/>
    </location>
</feature>
<feature type="region of interest" description="Disordered" evidence="1">
    <location>
        <begin position="170"/>
        <end position="316"/>
    </location>
</feature>